<dbReference type="EMBL" id="QFOI01000408">
    <property type="protein sequence ID" value="PZP42823.1"/>
    <property type="molecule type" value="Genomic_DNA"/>
</dbReference>
<reference evidence="2 3" key="1">
    <citation type="submission" date="2017-11" db="EMBL/GenBank/DDBJ databases">
        <title>Infants hospitalized years apart are colonized by the same room-sourced microbial strains.</title>
        <authorList>
            <person name="Brooks B."/>
            <person name="Olm M.R."/>
            <person name="Firek B.A."/>
            <person name="Baker R."/>
            <person name="Thomas B.C."/>
            <person name="Morowitz M.J."/>
            <person name="Banfield J.F."/>
        </authorList>
    </citation>
    <scope>NUCLEOTIDE SEQUENCE [LARGE SCALE GENOMIC DNA]</scope>
    <source>
        <strain evidence="2">S2_009_000_R2_76</strain>
    </source>
</reference>
<evidence type="ECO:0000256" key="1">
    <source>
        <dbReference type="SAM" id="MobiDB-lite"/>
    </source>
</evidence>
<sequence>ALLETSNAIATDQDQQDYSAETEQQEENIELTQPAESAEGLSSDRLSAMLEAQAQAFKSDDVSKEELTYENPVLLPTKDYFASIGITTDNSINTDFGQKVKRFSDWLKQMKKIDKADLGKNSDPNEEIMISQKAHDSNKPSDIVTETMAEVLIQQGKNTEAIETLEKLSLLKPEKSAYFASLINNLKNNI</sequence>
<accession>A0A2W5EJT0</accession>
<evidence type="ECO:0000313" key="3">
    <source>
        <dbReference type="Proteomes" id="UP000249645"/>
    </source>
</evidence>
<evidence type="ECO:0000313" key="2">
    <source>
        <dbReference type="EMBL" id="PZP42823.1"/>
    </source>
</evidence>
<organism evidence="2 3">
    <name type="scientific">Pseudopedobacter saltans</name>
    <dbReference type="NCBI Taxonomy" id="151895"/>
    <lineage>
        <taxon>Bacteria</taxon>
        <taxon>Pseudomonadati</taxon>
        <taxon>Bacteroidota</taxon>
        <taxon>Sphingobacteriia</taxon>
        <taxon>Sphingobacteriales</taxon>
        <taxon>Sphingobacteriaceae</taxon>
        <taxon>Pseudopedobacter</taxon>
    </lineage>
</organism>
<proteinExistence type="predicted"/>
<comment type="caution">
    <text evidence="2">The sequence shown here is derived from an EMBL/GenBank/DDBJ whole genome shotgun (WGS) entry which is preliminary data.</text>
</comment>
<feature type="non-terminal residue" evidence="2">
    <location>
        <position position="1"/>
    </location>
</feature>
<dbReference type="Proteomes" id="UP000249645">
    <property type="component" value="Unassembled WGS sequence"/>
</dbReference>
<dbReference type="AlphaFoldDB" id="A0A2W5EJT0"/>
<gene>
    <name evidence="2" type="ORF">DI598_16520</name>
</gene>
<feature type="compositionally biased region" description="Polar residues" evidence="1">
    <location>
        <begin position="1"/>
        <end position="22"/>
    </location>
</feature>
<protein>
    <submittedName>
        <fullName evidence="2">Uncharacterized protein</fullName>
    </submittedName>
</protein>
<name>A0A2W5EJT0_9SPHI</name>
<feature type="region of interest" description="Disordered" evidence="1">
    <location>
        <begin position="1"/>
        <end position="41"/>
    </location>
</feature>